<proteinExistence type="predicted"/>
<feature type="chain" id="PRO_5009316262" evidence="1">
    <location>
        <begin position="24"/>
        <end position="301"/>
    </location>
</feature>
<organism evidence="2 3">
    <name type="scientific">Meloidogyne hapla</name>
    <name type="common">Root-knot nematode worm</name>
    <dbReference type="NCBI Taxonomy" id="6305"/>
    <lineage>
        <taxon>Eukaryota</taxon>
        <taxon>Metazoa</taxon>
        <taxon>Ecdysozoa</taxon>
        <taxon>Nematoda</taxon>
        <taxon>Chromadorea</taxon>
        <taxon>Rhabditida</taxon>
        <taxon>Tylenchina</taxon>
        <taxon>Tylenchomorpha</taxon>
        <taxon>Tylenchoidea</taxon>
        <taxon>Meloidogynidae</taxon>
        <taxon>Meloidogyninae</taxon>
        <taxon>Meloidogyne</taxon>
    </lineage>
</organism>
<evidence type="ECO:0000313" key="2">
    <source>
        <dbReference type="Proteomes" id="UP000095281"/>
    </source>
</evidence>
<keyword evidence="1" id="KW-0732">Signal</keyword>
<dbReference type="AlphaFoldDB" id="A0A1I8BX32"/>
<evidence type="ECO:0000313" key="3">
    <source>
        <dbReference type="WBParaSite" id="MhA1_Contig70.frz3.gene16"/>
    </source>
</evidence>
<dbReference type="WBParaSite" id="MhA1_Contig70.frz3.gene16">
    <property type="protein sequence ID" value="MhA1_Contig70.frz3.gene16"/>
    <property type="gene ID" value="MhA1_Contig70.frz3.gene16"/>
</dbReference>
<protein>
    <submittedName>
        <fullName evidence="3">Uncharacterized protein</fullName>
    </submittedName>
</protein>
<evidence type="ECO:0000256" key="1">
    <source>
        <dbReference type="SAM" id="SignalP"/>
    </source>
</evidence>
<name>A0A1I8BX32_MELHA</name>
<dbReference type="Proteomes" id="UP000095281">
    <property type="component" value="Unplaced"/>
</dbReference>
<reference evidence="3" key="1">
    <citation type="submission" date="2016-11" db="UniProtKB">
        <authorList>
            <consortium name="WormBaseParasite"/>
        </authorList>
    </citation>
    <scope>IDENTIFICATION</scope>
</reference>
<accession>A0A1I8BX32</accession>
<sequence length="301" mass="35916">MLLSFNLFCLAWILASLFDENGATPNNGTMNYNVIVFEKKDPNKIFNKTGEFTFRTMDDMYQCLKAQKINELIKDPKFPLKEISERYSYMQALIAFGMQEEENTFQIPKTRTGKVYRTYRNDKKLWYNSHNRQNISVRITETETEIKIELETPMAIVELIEEVKNEGLKLYNEYYELKNIEQNLNEDTYKIIENKFQENNYYEEMLKKYKNFIVEFKKRWFRALFNFVYKKICENTGNVIIKSREEENGERNLRKRKRFGEEKIIYFNPQSLNTNSFWGDEGTKNSAINPTVTGDASTSRH</sequence>
<keyword evidence="2" id="KW-1185">Reference proteome</keyword>
<feature type="signal peptide" evidence="1">
    <location>
        <begin position="1"/>
        <end position="23"/>
    </location>
</feature>